<dbReference type="EMBL" id="CZBE01000002">
    <property type="protein sequence ID" value="CUP28050.1"/>
    <property type="molecule type" value="Genomic_DNA"/>
</dbReference>
<dbReference type="GO" id="GO:0016787">
    <property type="term" value="F:hydrolase activity"/>
    <property type="evidence" value="ECO:0007669"/>
    <property type="project" value="UniProtKB-KW"/>
</dbReference>
<dbReference type="Pfam" id="PF03417">
    <property type="entry name" value="AAT"/>
    <property type="match status" value="1"/>
</dbReference>
<dbReference type="AlphaFoldDB" id="A0A174M219"/>
<evidence type="ECO:0000259" key="1">
    <source>
        <dbReference type="Pfam" id="PF03417"/>
    </source>
</evidence>
<proteinExistence type="predicted"/>
<accession>A0A174M219</accession>
<reference evidence="2 4" key="1">
    <citation type="submission" date="2015-09" db="EMBL/GenBank/DDBJ databases">
        <authorList>
            <consortium name="Pathogen Informatics"/>
        </authorList>
    </citation>
    <scope>NUCLEOTIDE SEQUENCE [LARGE SCALE GENOMIC DNA]</scope>
    <source>
        <strain evidence="2 4">2789STDY5834939</strain>
    </source>
</reference>
<feature type="domain" description="Peptidase C45 hydrolase" evidence="1">
    <location>
        <begin position="99"/>
        <end position="319"/>
    </location>
</feature>
<dbReference type="PANTHER" id="PTHR34180:SF1">
    <property type="entry name" value="BETA-ALANYL-DOPAMINE_CARCININE HYDROLASE"/>
    <property type="match status" value="1"/>
</dbReference>
<dbReference type="PANTHER" id="PTHR34180">
    <property type="entry name" value="PEPTIDASE C45"/>
    <property type="match status" value="1"/>
</dbReference>
<gene>
    <name evidence="3" type="ORF">DXC40_04650</name>
    <name evidence="2" type="ORF">ERS852551_00288</name>
</gene>
<organism evidence="2 4">
    <name type="scientific">Anaerotruncus colihominis</name>
    <dbReference type="NCBI Taxonomy" id="169435"/>
    <lineage>
        <taxon>Bacteria</taxon>
        <taxon>Bacillati</taxon>
        <taxon>Bacillota</taxon>
        <taxon>Clostridia</taxon>
        <taxon>Eubacteriales</taxon>
        <taxon>Oscillospiraceae</taxon>
        <taxon>Anaerotruncus</taxon>
    </lineage>
</organism>
<dbReference type="OrthoDB" id="8617387at2"/>
<dbReference type="RefSeq" id="WP_055243849.1">
    <property type="nucleotide sequence ID" value="NZ_CAUFFD010000028.1"/>
</dbReference>
<reference evidence="3 5" key="2">
    <citation type="submission" date="2018-08" db="EMBL/GenBank/DDBJ databases">
        <title>A genome reference for cultivated species of the human gut microbiota.</title>
        <authorList>
            <person name="Zou Y."/>
            <person name="Xue W."/>
            <person name="Luo G."/>
        </authorList>
    </citation>
    <scope>NUCLEOTIDE SEQUENCE [LARGE SCALE GENOMIC DNA]</scope>
    <source>
        <strain evidence="3 5">TF05-12AC</strain>
    </source>
</reference>
<keyword evidence="2" id="KW-0378">Hydrolase</keyword>
<dbReference type="SUPFAM" id="SSF56235">
    <property type="entry name" value="N-terminal nucleophile aminohydrolases (Ntn hydrolases)"/>
    <property type="match status" value="1"/>
</dbReference>
<dbReference type="Proteomes" id="UP000260828">
    <property type="component" value="Unassembled WGS sequence"/>
</dbReference>
<dbReference type="InterPro" id="IPR029055">
    <property type="entry name" value="Ntn_hydrolases_N"/>
</dbReference>
<protein>
    <submittedName>
        <fullName evidence="2 3">Choloylglycine hydrolase</fullName>
    </submittedName>
</protein>
<evidence type="ECO:0000313" key="5">
    <source>
        <dbReference type="Proteomes" id="UP000260828"/>
    </source>
</evidence>
<dbReference type="InterPro" id="IPR047794">
    <property type="entry name" value="C45_proenzyme-like"/>
</dbReference>
<sequence length="335" mass="37200">MIHSRWSGTHYEAGLSYGQALREQGIDPFVHFRQSKARLAFTRASIPLYETFYPAVLDEIWGMADGAGLDRDTVATFLLSMYSFAPQIHCSCFAFCADGKTMLGRNSDFFAGIAPFCDSAFYTLEHAYAFIGNTTAWTEIEDGVNECGLAVGMTFICPIRQKPGFGAGMLVRCLLETCASTREALAMLCRLPIASAQVLILADQSGELAAVECNCERISVIRPHPNKPFVFTTNHFNNPDMQIYQPADADDWFSKRRYETLRNAFQTGAPYTPGFAESLLSGRMGFLCQYDSAMGADTVWSSLYDLTEGVVRRAEGNPSCSAFLEDHRLNLYTRP</sequence>
<evidence type="ECO:0000313" key="4">
    <source>
        <dbReference type="Proteomes" id="UP000095765"/>
    </source>
</evidence>
<dbReference type="NCBIfam" id="NF040521">
    <property type="entry name" value="C45_proenzyme"/>
    <property type="match status" value="1"/>
</dbReference>
<dbReference type="Proteomes" id="UP000095765">
    <property type="component" value="Unassembled WGS sequence"/>
</dbReference>
<name>A0A174M219_9FIRM</name>
<dbReference type="InterPro" id="IPR047801">
    <property type="entry name" value="Peptidase_C45"/>
</dbReference>
<dbReference type="Gene3D" id="3.60.60.10">
    <property type="entry name" value="Penicillin V Acylase, Chain A"/>
    <property type="match status" value="1"/>
</dbReference>
<evidence type="ECO:0000313" key="2">
    <source>
        <dbReference type="EMBL" id="CUP28050.1"/>
    </source>
</evidence>
<evidence type="ECO:0000313" key="3">
    <source>
        <dbReference type="EMBL" id="RGE70344.1"/>
    </source>
</evidence>
<dbReference type="EMBL" id="QVME01000001">
    <property type="protein sequence ID" value="RGE70344.1"/>
    <property type="molecule type" value="Genomic_DNA"/>
</dbReference>
<dbReference type="InterPro" id="IPR005079">
    <property type="entry name" value="Peptidase_C45_hydrolase"/>
</dbReference>